<accession>A0AA88HNN2</accession>
<comment type="caution">
    <text evidence="2">The sequence shown here is derived from an EMBL/GenBank/DDBJ whole genome shotgun (WGS) entry which is preliminary data.</text>
</comment>
<evidence type="ECO:0000313" key="2">
    <source>
        <dbReference type="EMBL" id="KAK2708887.1"/>
    </source>
</evidence>
<keyword evidence="3" id="KW-1185">Reference proteome</keyword>
<keyword evidence="1" id="KW-0812">Transmembrane</keyword>
<dbReference type="EMBL" id="JAVRJZ010000018">
    <property type="protein sequence ID" value="KAK2708887.1"/>
    <property type="molecule type" value="Genomic_DNA"/>
</dbReference>
<evidence type="ECO:0000256" key="1">
    <source>
        <dbReference type="SAM" id="Phobius"/>
    </source>
</evidence>
<organism evidence="2 3">
    <name type="scientific">Artemia franciscana</name>
    <name type="common">Brine shrimp</name>
    <name type="synonym">Artemia sanfranciscana</name>
    <dbReference type="NCBI Taxonomy" id="6661"/>
    <lineage>
        <taxon>Eukaryota</taxon>
        <taxon>Metazoa</taxon>
        <taxon>Ecdysozoa</taxon>
        <taxon>Arthropoda</taxon>
        <taxon>Crustacea</taxon>
        <taxon>Branchiopoda</taxon>
        <taxon>Anostraca</taxon>
        <taxon>Artemiidae</taxon>
        <taxon>Artemia</taxon>
    </lineage>
</organism>
<reference evidence="2" key="1">
    <citation type="submission" date="2023-07" db="EMBL/GenBank/DDBJ databases">
        <title>Chromosome-level genome assembly of Artemia franciscana.</title>
        <authorList>
            <person name="Jo E."/>
        </authorList>
    </citation>
    <scope>NUCLEOTIDE SEQUENCE</scope>
    <source>
        <tissue evidence="2">Whole body</tissue>
    </source>
</reference>
<keyword evidence="1" id="KW-0472">Membrane</keyword>
<name>A0AA88HNN2_ARTSF</name>
<proteinExistence type="predicted"/>
<feature type="transmembrane region" description="Helical" evidence="1">
    <location>
        <begin position="6"/>
        <end position="24"/>
    </location>
</feature>
<dbReference type="Proteomes" id="UP001187531">
    <property type="component" value="Unassembled WGS sequence"/>
</dbReference>
<sequence>MLNTKSLVFGIPVSFAGISVWWIIKKHREFKTNECSRKDREGHNSYFSKKSEPKQFNEAKDVTSSVPMEQDIKISNSTLIYKSRDDIGSSTNCESMASASKETFENKERCDTSKEKETSLQEALDEWEREAIHHPSIKNSVGTSKEFTETKIIAACIEASAHVSKSFNTLKAFTQYKIAKVIYHVRKTVFPELYEHLEAI</sequence>
<gene>
    <name evidence="2" type="ORF">QYM36_014496</name>
</gene>
<dbReference type="AlphaFoldDB" id="A0AA88HNN2"/>
<keyword evidence="1" id="KW-1133">Transmembrane helix</keyword>
<evidence type="ECO:0000313" key="3">
    <source>
        <dbReference type="Proteomes" id="UP001187531"/>
    </source>
</evidence>
<protein>
    <submittedName>
        <fullName evidence="2">Uncharacterized protein</fullName>
    </submittedName>
</protein>